<name>A0A816FI40_9BILA</name>
<dbReference type="AlphaFoldDB" id="A0A816FI40"/>
<dbReference type="PANTHER" id="PTHR42946">
    <property type="entry name" value="PHOSPHOHEXOSE MUTASE"/>
    <property type="match status" value="1"/>
</dbReference>
<dbReference type="InterPro" id="IPR050060">
    <property type="entry name" value="Phosphoglucosamine_mutase"/>
</dbReference>
<dbReference type="EMBL" id="CAJNOW010017997">
    <property type="protein sequence ID" value="CAF1661906.1"/>
    <property type="molecule type" value="Genomic_DNA"/>
</dbReference>
<evidence type="ECO:0000256" key="3">
    <source>
        <dbReference type="ARBA" id="ARBA00022553"/>
    </source>
</evidence>
<comment type="cofactor">
    <cofactor evidence="1">
        <name>Mg(2+)</name>
        <dbReference type="ChEBI" id="CHEBI:18420"/>
    </cofactor>
</comment>
<dbReference type="GO" id="GO:0005975">
    <property type="term" value="P:carbohydrate metabolic process"/>
    <property type="evidence" value="ECO:0007669"/>
    <property type="project" value="InterPro"/>
</dbReference>
<evidence type="ECO:0000259" key="9">
    <source>
        <dbReference type="Pfam" id="PF02879"/>
    </source>
</evidence>
<dbReference type="InterPro" id="IPR016055">
    <property type="entry name" value="A-D-PHexomutase_a/b/a-I/II/III"/>
</dbReference>
<dbReference type="InterPro" id="IPR005845">
    <property type="entry name" value="A-D-PHexomutase_a/b/a-II"/>
</dbReference>
<evidence type="ECO:0008006" key="12">
    <source>
        <dbReference type="Google" id="ProtNLM"/>
    </source>
</evidence>
<comment type="caution">
    <text evidence="10">The sequence shown here is derived from an EMBL/GenBank/DDBJ whole genome shotgun (WGS) entry which is preliminary data.</text>
</comment>
<dbReference type="FunFam" id="3.40.120.10:FF:000003">
    <property type="entry name" value="Phosphoglucosamine mutase"/>
    <property type="match status" value="1"/>
</dbReference>
<dbReference type="GO" id="GO:0006048">
    <property type="term" value="P:UDP-N-acetylglucosamine biosynthetic process"/>
    <property type="evidence" value="ECO:0007669"/>
    <property type="project" value="TreeGrafter"/>
</dbReference>
<keyword evidence="5 7" id="KW-0460">Magnesium</keyword>
<evidence type="ECO:0000313" key="11">
    <source>
        <dbReference type="Proteomes" id="UP000663834"/>
    </source>
</evidence>
<dbReference type="InterPro" id="IPR016066">
    <property type="entry name" value="A-D-PHexomutase_CS"/>
</dbReference>
<dbReference type="OrthoDB" id="14210at2759"/>
<evidence type="ECO:0000256" key="6">
    <source>
        <dbReference type="ARBA" id="ARBA00023235"/>
    </source>
</evidence>
<dbReference type="PRINTS" id="PR00509">
    <property type="entry name" value="PGMPMM"/>
</dbReference>
<keyword evidence="4 7" id="KW-0479">Metal-binding</keyword>
<organism evidence="10 11">
    <name type="scientific">Rotaria magnacalcarata</name>
    <dbReference type="NCBI Taxonomy" id="392030"/>
    <lineage>
        <taxon>Eukaryota</taxon>
        <taxon>Metazoa</taxon>
        <taxon>Spiralia</taxon>
        <taxon>Gnathifera</taxon>
        <taxon>Rotifera</taxon>
        <taxon>Eurotatoria</taxon>
        <taxon>Bdelloidea</taxon>
        <taxon>Philodinida</taxon>
        <taxon>Philodinidae</taxon>
        <taxon>Rotaria</taxon>
    </lineage>
</organism>
<accession>A0A816FI40</accession>
<evidence type="ECO:0000256" key="7">
    <source>
        <dbReference type="RuleBase" id="RU004326"/>
    </source>
</evidence>
<dbReference type="Proteomes" id="UP000663834">
    <property type="component" value="Unassembled WGS sequence"/>
</dbReference>
<reference evidence="10" key="1">
    <citation type="submission" date="2021-02" db="EMBL/GenBank/DDBJ databases">
        <authorList>
            <person name="Nowell W R."/>
        </authorList>
    </citation>
    <scope>NUCLEOTIDE SEQUENCE</scope>
</reference>
<dbReference type="Gene3D" id="3.40.120.10">
    <property type="entry name" value="Alpha-D-Glucose-1,6-Bisphosphate, subunit A, domain 3"/>
    <property type="match status" value="2"/>
</dbReference>
<dbReference type="FunFam" id="3.40.120.10:FF:000001">
    <property type="entry name" value="Phosphoglucosamine mutase"/>
    <property type="match status" value="1"/>
</dbReference>
<evidence type="ECO:0000256" key="4">
    <source>
        <dbReference type="ARBA" id="ARBA00022723"/>
    </source>
</evidence>
<dbReference type="GO" id="GO:0008966">
    <property type="term" value="F:phosphoglucosamine mutase activity"/>
    <property type="evidence" value="ECO:0007669"/>
    <property type="project" value="TreeGrafter"/>
</dbReference>
<dbReference type="PROSITE" id="PS00710">
    <property type="entry name" value="PGM_PMM"/>
    <property type="match status" value="1"/>
</dbReference>
<gene>
    <name evidence="10" type="ORF">KQP761_LOCUS32245</name>
</gene>
<feature type="domain" description="Alpha-D-phosphohexomutase alpha/beta/alpha" evidence="8">
    <location>
        <begin position="3"/>
        <end position="139"/>
    </location>
</feature>
<dbReference type="GO" id="GO:0000287">
    <property type="term" value="F:magnesium ion binding"/>
    <property type="evidence" value="ECO:0007669"/>
    <property type="project" value="InterPro"/>
</dbReference>
<feature type="domain" description="Alpha-D-phosphohexomutase alpha/beta/alpha" evidence="9">
    <location>
        <begin position="161"/>
        <end position="258"/>
    </location>
</feature>
<evidence type="ECO:0000259" key="8">
    <source>
        <dbReference type="Pfam" id="PF02878"/>
    </source>
</evidence>
<sequence>MTKLFGTDGIRGRANVYPITPDNMMKVAIALGYKLRTLSPDGECRIIIGKDTRKSSYMIENALCAGFIAAGANVFTTGPLPTPAISFLTRQMRCDAGVMISASHNPYHDNGIKLFDKRGFKLSQGLEAEIEELVLNKSFDDLCCHNDKLGQEIKIQDAYGRYIEYLKTIFPKEEDLHGMKIVVDSANGAAHRIAREVFWELGSEVITIGDEPNGFNINDQCGSMHPELLSKTVIDNKADLGIALDGDADRIVICDEKGQIISGDQLLALIATFASFISFDSTIILTFFSVPDLRTITDPPSLIPLEYQQLEQELEINMFLRK</sequence>
<keyword evidence="6" id="KW-0413">Isomerase</keyword>
<dbReference type="Pfam" id="PF02878">
    <property type="entry name" value="PGM_PMM_I"/>
    <property type="match status" value="1"/>
</dbReference>
<evidence type="ECO:0000313" key="10">
    <source>
        <dbReference type="EMBL" id="CAF1661906.1"/>
    </source>
</evidence>
<dbReference type="InterPro" id="IPR005844">
    <property type="entry name" value="A-D-PHexomutase_a/b/a-I"/>
</dbReference>
<dbReference type="GO" id="GO:0005829">
    <property type="term" value="C:cytosol"/>
    <property type="evidence" value="ECO:0007669"/>
    <property type="project" value="TreeGrafter"/>
</dbReference>
<keyword evidence="3" id="KW-0597">Phosphoprotein</keyword>
<protein>
    <recommendedName>
        <fullName evidence="12">Phosphoglucosamine mutase</fullName>
    </recommendedName>
</protein>
<evidence type="ECO:0000256" key="2">
    <source>
        <dbReference type="ARBA" id="ARBA00010231"/>
    </source>
</evidence>
<dbReference type="SUPFAM" id="SSF53738">
    <property type="entry name" value="Phosphoglucomutase, first 3 domains"/>
    <property type="match status" value="2"/>
</dbReference>
<dbReference type="Pfam" id="PF02879">
    <property type="entry name" value="PGM_PMM_II"/>
    <property type="match status" value="1"/>
</dbReference>
<proteinExistence type="inferred from homology"/>
<dbReference type="PANTHER" id="PTHR42946:SF1">
    <property type="entry name" value="PHOSPHOGLUCOMUTASE (ALPHA-D-GLUCOSE-1,6-BISPHOSPHATE-DEPENDENT)"/>
    <property type="match status" value="1"/>
</dbReference>
<evidence type="ECO:0000256" key="5">
    <source>
        <dbReference type="ARBA" id="ARBA00022842"/>
    </source>
</evidence>
<dbReference type="GO" id="GO:0004615">
    <property type="term" value="F:phosphomannomutase activity"/>
    <property type="evidence" value="ECO:0007669"/>
    <property type="project" value="TreeGrafter"/>
</dbReference>
<evidence type="ECO:0000256" key="1">
    <source>
        <dbReference type="ARBA" id="ARBA00001946"/>
    </source>
</evidence>
<dbReference type="InterPro" id="IPR005841">
    <property type="entry name" value="Alpha-D-phosphohexomutase_SF"/>
</dbReference>
<comment type="similarity">
    <text evidence="2 7">Belongs to the phosphohexose mutase family.</text>
</comment>